<dbReference type="Gene3D" id="3.40.1190.20">
    <property type="match status" value="1"/>
</dbReference>
<protein>
    <submittedName>
        <fullName evidence="5">PfkB domain protein</fullName>
    </submittedName>
</protein>
<organism evidence="5 6">
    <name type="scientific">Gillisia limnaea (strain DSM 15749 / LMG 21470 / R-8282)</name>
    <dbReference type="NCBI Taxonomy" id="865937"/>
    <lineage>
        <taxon>Bacteria</taxon>
        <taxon>Pseudomonadati</taxon>
        <taxon>Bacteroidota</taxon>
        <taxon>Flavobacteriia</taxon>
        <taxon>Flavobacteriales</taxon>
        <taxon>Flavobacteriaceae</taxon>
        <taxon>Gillisia</taxon>
    </lineage>
</organism>
<dbReference type="PANTHER" id="PTHR43085">
    <property type="entry name" value="HEXOKINASE FAMILY MEMBER"/>
    <property type="match status" value="1"/>
</dbReference>
<evidence type="ECO:0000256" key="2">
    <source>
        <dbReference type="ARBA" id="ARBA00022679"/>
    </source>
</evidence>
<dbReference type="PANTHER" id="PTHR43085:SF57">
    <property type="entry name" value="CARBOHYDRATE KINASE PFKB DOMAIN-CONTAINING PROTEIN"/>
    <property type="match status" value="1"/>
</dbReference>
<sequence>MPKNVVCFGEVLWDNLPSGKKIGGAPLNVALRLNSFGNQTSMISRVGNDIDGKNILDFVLGSGIQGIIQIDKNLETGIVDVEINEEGNANYHIKQPCAWDNIKYEKELVEVVKDTDAFIFGSLACRSEESASTLFRLLDHATFKVLDVNLRKPHYSIKTLLKLMEKADLIKLNEEELNEICEGIDTTAKTIVDKLKIISEKTSTSHICVTRGAQGVVLYYHGEYYHNSGFSIKVRDTVGAGDSFLAAYVSEVLKNTRPAMAMDFACAVGSLVASKEGANSQILATEIKKLMWMDEFVISRG</sequence>
<evidence type="ECO:0000313" key="6">
    <source>
        <dbReference type="Proteomes" id="UP000003844"/>
    </source>
</evidence>
<dbReference type="SUPFAM" id="SSF53613">
    <property type="entry name" value="Ribokinase-like"/>
    <property type="match status" value="1"/>
</dbReference>
<dbReference type="AlphaFoldDB" id="H2BXZ7"/>
<dbReference type="OrthoDB" id="9813569at2"/>
<dbReference type="Proteomes" id="UP000003844">
    <property type="component" value="Unassembled WGS sequence"/>
</dbReference>
<evidence type="ECO:0000313" key="5">
    <source>
        <dbReference type="EMBL" id="EHQ03203.1"/>
    </source>
</evidence>
<feature type="domain" description="Carbohydrate kinase PfkB" evidence="4">
    <location>
        <begin position="20"/>
        <end position="280"/>
    </location>
</feature>
<evidence type="ECO:0000256" key="3">
    <source>
        <dbReference type="ARBA" id="ARBA00022777"/>
    </source>
</evidence>
<name>H2BXZ7_GILLR</name>
<proteinExistence type="inferred from homology"/>
<dbReference type="InterPro" id="IPR011611">
    <property type="entry name" value="PfkB_dom"/>
</dbReference>
<accession>H2BXZ7</accession>
<dbReference type="STRING" id="865937.Gilli_2585"/>
<dbReference type="Pfam" id="PF00294">
    <property type="entry name" value="PfkB"/>
    <property type="match status" value="1"/>
</dbReference>
<keyword evidence="3" id="KW-0418">Kinase</keyword>
<reference evidence="6" key="1">
    <citation type="journal article" date="2012" name="Stand. Genomic Sci.">
        <title>Genome sequence of the Antarctic rhodopsins-containing flavobacterium Gillisia limnaea type strain (R-8282(T)).</title>
        <authorList>
            <person name="Riedel T."/>
            <person name="Held B."/>
            <person name="Nolan M."/>
            <person name="Lucas S."/>
            <person name="Lapidus A."/>
            <person name="Tice H."/>
            <person name="Del Rio T.G."/>
            <person name="Cheng J.F."/>
            <person name="Han C."/>
            <person name="Tapia R."/>
            <person name="Goodwin L.A."/>
            <person name="Pitluck S."/>
            <person name="Liolios K."/>
            <person name="Mavromatis K."/>
            <person name="Pagani I."/>
            <person name="Ivanova N."/>
            <person name="Mikhailova N."/>
            <person name="Pati A."/>
            <person name="Chen A."/>
            <person name="Palaniappan K."/>
            <person name="Land M."/>
            <person name="Rohde M."/>
            <person name="Tindall B.J."/>
            <person name="Detter J.C."/>
            <person name="Goker M."/>
            <person name="Bristow J."/>
            <person name="Eisen J.A."/>
            <person name="Markowitz V."/>
            <person name="Hugenholtz P."/>
            <person name="Kyrpides N.C."/>
            <person name="Klenk H.P."/>
            <person name="Woyke T."/>
        </authorList>
    </citation>
    <scope>NUCLEOTIDE SEQUENCE [LARGE SCALE GENOMIC DNA]</scope>
    <source>
        <strain evidence="6">DSM 15749 / LMG 21470 / R-8282</strain>
    </source>
</reference>
<dbReference type="PROSITE" id="PS00583">
    <property type="entry name" value="PFKB_KINASES_1"/>
    <property type="match status" value="1"/>
</dbReference>
<dbReference type="CDD" id="cd01167">
    <property type="entry name" value="bac_FRK"/>
    <property type="match status" value="1"/>
</dbReference>
<dbReference type="EMBL" id="JH594606">
    <property type="protein sequence ID" value="EHQ03203.1"/>
    <property type="molecule type" value="Genomic_DNA"/>
</dbReference>
<dbReference type="InterPro" id="IPR029056">
    <property type="entry name" value="Ribokinase-like"/>
</dbReference>
<dbReference type="InterPro" id="IPR002173">
    <property type="entry name" value="Carboh/pur_kinase_PfkB_CS"/>
</dbReference>
<comment type="similarity">
    <text evidence="1">Belongs to the carbohydrate kinase PfkB family.</text>
</comment>
<keyword evidence="6" id="KW-1185">Reference proteome</keyword>
<evidence type="ECO:0000256" key="1">
    <source>
        <dbReference type="ARBA" id="ARBA00010688"/>
    </source>
</evidence>
<dbReference type="PROSITE" id="PS00584">
    <property type="entry name" value="PFKB_KINASES_2"/>
    <property type="match status" value="1"/>
</dbReference>
<dbReference type="HOGENOM" id="CLU_027634_6_3_10"/>
<dbReference type="InterPro" id="IPR050306">
    <property type="entry name" value="PfkB_Carbo_kinase"/>
</dbReference>
<dbReference type="RefSeq" id="WP_006989510.1">
    <property type="nucleotide sequence ID" value="NZ_JH594606.1"/>
</dbReference>
<dbReference type="eggNOG" id="COG0524">
    <property type="taxonomic scope" value="Bacteria"/>
</dbReference>
<keyword evidence="2" id="KW-0808">Transferase</keyword>
<gene>
    <name evidence="5" type="ORF">Gilli_2585</name>
</gene>
<dbReference type="GO" id="GO:0016301">
    <property type="term" value="F:kinase activity"/>
    <property type="evidence" value="ECO:0007669"/>
    <property type="project" value="UniProtKB-KW"/>
</dbReference>
<evidence type="ECO:0000259" key="4">
    <source>
        <dbReference type="Pfam" id="PF00294"/>
    </source>
</evidence>